<protein>
    <submittedName>
        <fullName evidence="2">Gfo/Idh/MocA family protein</fullName>
    </submittedName>
</protein>
<dbReference type="RefSeq" id="WP_263413953.1">
    <property type="nucleotide sequence ID" value="NZ_BAABBH010000001.1"/>
</dbReference>
<organism evidence="2 3">
    <name type="scientific">Terriglobus aquaticus</name>
    <dbReference type="NCBI Taxonomy" id="940139"/>
    <lineage>
        <taxon>Bacteria</taxon>
        <taxon>Pseudomonadati</taxon>
        <taxon>Acidobacteriota</taxon>
        <taxon>Terriglobia</taxon>
        <taxon>Terriglobales</taxon>
        <taxon>Acidobacteriaceae</taxon>
        <taxon>Terriglobus</taxon>
    </lineage>
</organism>
<comment type="caution">
    <text evidence="2">The sequence shown here is derived from an EMBL/GenBank/DDBJ whole genome shotgun (WGS) entry which is preliminary data.</text>
</comment>
<dbReference type="Proteomes" id="UP001634747">
    <property type="component" value="Unassembled WGS sequence"/>
</dbReference>
<dbReference type="EMBL" id="JBJYXY010000001">
    <property type="protein sequence ID" value="MFN2974483.1"/>
    <property type="molecule type" value="Genomic_DNA"/>
</dbReference>
<dbReference type="PROSITE" id="PS51318">
    <property type="entry name" value="TAT"/>
    <property type="match status" value="1"/>
</dbReference>
<dbReference type="InterPro" id="IPR050463">
    <property type="entry name" value="Gfo/Idh/MocA_oxidrdct_glycsds"/>
</dbReference>
<dbReference type="InterPro" id="IPR019546">
    <property type="entry name" value="TAT_signal_bac_arc"/>
</dbReference>
<evidence type="ECO:0000259" key="1">
    <source>
        <dbReference type="Pfam" id="PF01408"/>
    </source>
</evidence>
<feature type="domain" description="Gfo/Idh/MocA-like oxidoreductase N-terminal" evidence="1">
    <location>
        <begin position="39"/>
        <end position="165"/>
    </location>
</feature>
<gene>
    <name evidence="2" type="ORF">ACK2TP_01775</name>
</gene>
<dbReference type="SUPFAM" id="SSF55347">
    <property type="entry name" value="Glyceraldehyde-3-phosphate dehydrogenase-like, C-terminal domain"/>
    <property type="match status" value="1"/>
</dbReference>
<name>A0ABW9KH40_9BACT</name>
<dbReference type="Pfam" id="PF01408">
    <property type="entry name" value="GFO_IDH_MocA"/>
    <property type="match status" value="1"/>
</dbReference>
<dbReference type="Gene3D" id="3.40.50.720">
    <property type="entry name" value="NAD(P)-binding Rossmann-like Domain"/>
    <property type="match status" value="1"/>
</dbReference>
<dbReference type="NCBIfam" id="TIGR01409">
    <property type="entry name" value="TAT_signal_seq"/>
    <property type="match status" value="1"/>
</dbReference>
<accession>A0ABW9KH40</accession>
<evidence type="ECO:0000313" key="2">
    <source>
        <dbReference type="EMBL" id="MFN2974483.1"/>
    </source>
</evidence>
<dbReference type="PANTHER" id="PTHR43818">
    <property type="entry name" value="BCDNA.GH03377"/>
    <property type="match status" value="1"/>
</dbReference>
<dbReference type="Gene3D" id="3.30.360.10">
    <property type="entry name" value="Dihydrodipicolinate Reductase, domain 2"/>
    <property type="match status" value="1"/>
</dbReference>
<dbReference type="InterPro" id="IPR006311">
    <property type="entry name" value="TAT_signal"/>
</dbReference>
<reference evidence="2 3" key="1">
    <citation type="submission" date="2024-12" db="EMBL/GenBank/DDBJ databases">
        <authorList>
            <person name="Lee Y."/>
        </authorList>
    </citation>
    <scope>NUCLEOTIDE SEQUENCE [LARGE SCALE GENOMIC DNA]</scope>
    <source>
        <strain evidence="2 3">03SUJ4</strain>
    </source>
</reference>
<proteinExistence type="predicted"/>
<dbReference type="InterPro" id="IPR000683">
    <property type="entry name" value="Gfo/Idh/MocA-like_OxRdtase_N"/>
</dbReference>
<dbReference type="InterPro" id="IPR036291">
    <property type="entry name" value="NAD(P)-bd_dom_sf"/>
</dbReference>
<keyword evidence="3" id="KW-1185">Reference proteome</keyword>
<dbReference type="SUPFAM" id="SSF51735">
    <property type="entry name" value="NAD(P)-binding Rossmann-fold domains"/>
    <property type="match status" value="1"/>
</dbReference>
<evidence type="ECO:0000313" key="3">
    <source>
        <dbReference type="Proteomes" id="UP001634747"/>
    </source>
</evidence>
<sequence>MSDTTRRTFLKNAGLATAAATAWNARSYAGIVGANDRVRTGIVGCGDRMKQALIPAFLQHSKQMNFEFVCISDLWNKRRDDGIAYVEKKGGGKVEAVRNNDELYARKDIDAVLIATADFQHAYHGTEAVKAGRDAYVEKPTAHTMADARMIRDAVHNSKQIVQVGTQRRSTPSYQRAYEYIKSGEFGDIVNVEMTWNVNQPGRWRRPDVVPLLKEEDTDWKRYLIHEPFEPFDARKYLEFRLFWPYSSGIPDQWLVHQIDTVHWFTGYPHPRSVVANGGIYAWHDGRRNWDTLTAVFDYGPLDDPNKGFQVIYSSRQTNSAGGVKEIYRSVGGSLDMDKQLVSSDGGLTARAAGEMHMQPRLLKDFQLGEAEKVSNDANTGADPQTSANMRNWMECVRNRKTPNASVDAGYSHSVALCMCIAAMQTGAKVTFDDKTQQVVAGGKHVA</sequence>
<dbReference type="PANTHER" id="PTHR43818:SF5">
    <property type="entry name" value="OXIDOREDUCTASE FAMILY PROTEIN"/>
    <property type="match status" value="1"/>
</dbReference>